<proteinExistence type="inferred from homology"/>
<name>A0A2A9EGR3_9MICO</name>
<dbReference type="InterPro" id="IPR053716">
    <property type="entry name" value="Flag_assembly_chemotaxis_eff"/>
</dbReference>
<keyword evidence="11" id="KW-0282">Flagellum</keyword>
<keyword evidence="9" id="KW-0472">Membrane</keyword>
<evidence type="ECO:0000256" key="8">
    <source>
        <dbReference type="ARBA" id="ARBA00022927"/>
    </source>
</evidence>
<evidence type="ECO:0000256" key="7">
    <source>
        <dbReference type="ARBA" id="ARBA00022795"/>
    </source>
</evidence>
<protein>
    <recommendedName>
        <fullName evidence="3">Flagellar FliJ protein</fullName>
    </recommendedName>
</protein>
<evidence type="ECO:0000256" key="3">
    <source>
        <dbReference type="ARBA" id="ARBA00020392"/>
    </source>
</evidence>
<keyword evidence="6" id="KW-0145">Chemotaxis</keyword>
<evidence type="ECO:0000256" key="5">
    <source>
        <dbReference type="ARBA" id="ARBA00022475"/>
    </source>
</evidence>
<accession>A0A2A9EGR3</accession>
<dbReference type="GO" id="GO:0006935">
    <property type="term" value="P:chemotaxis"/>
    <property type="evidence" value="ECO:0007669"/>
    <property type="project" value="UniProtKB-KW"/>
</dbReference>
<keyword evidence="5" id="KW-1003">Cell membrane</keyword>
<evidence type="ECO:0000256" key="9">
    <source>
        <dbReference type="ARBA" id="ARBA00023136"/>
    </source>
</evidence>
<organism evidence="11 12">
    <name type="scientific">Flavimobilis soli</name>
    <dbReference type="NCBI Taxonomy" id="442709"/>
    <lineage>
        <taxon>Bacteria</taxon>
        <taxon>Bacillati</taxon>
        <taxon>Actinomycetota</taxon>
        <taxon>Actinomycetes</taxon>
        <taxon>Micrococcales</taxon>
        <taxon>Jonesiaceae</taxon>
        <taxon>Flavimobilis</taxon>
    </lineage>
</organism>
<keyword evidence="8" id="KW-0653">Protein transport</keyword>
<comment type="caution">
    <text evidence="11">The sequence shown here is derived from an EMBL/GenBank/DDBJ whole genome shotgun (WGS) entry which is preliminary data.</text>
</comment>
<dbReference type="OrthoDB" id="5125557at2"/>
<keyword evidence="7" id="KW-1005">Bacterial flagellum biogenesis</keyword>
<dbReference type="Gene3D" id="1.10.287.1700">
    <property type="match status" value="1"/>
</dbReference>
<dbReference type="Proteomes" id="UP000221394">
    <property type="component" value="Unassembled WGS sequence"/>
</dbReference>
<keyword evidence="4" id="KW-0813">Transport</keyword>
<keyword evidence="11" id="KW-0969">Cilium</keyword>
<gene>
    <name evidence="11" type="ORF">ATL41_2181</name>
</gene>
<keyword evidence="10" id="KW-1006">Bacterial flagellum protein export</keyword>
<dbReference type="EMBL" id="PDJH01000001">
    <property type="protein sequence ID" value="PFG37419.1"/>
    <property type="molecule type" value="Genomic_DNA"/>
</dbReference>
<dbReference type="GO" id="GO:0071973">
    <property type="term" value="P:bacterial-type flagellum-dependent cell motility"/>
    <property type="evidence" value="ECO:0007669"/>
    <property type="project" value="InterPro"/>
</dbReference>
<dbReference type="AlphaFoldDB" id="A0A2A9EGR3"/>
<dbReference type="GO" id="GO:0005886">
    <property type="term" value="C:plasma membrane"/>
    <property type="evidence" value="ECO:0007669"/>
    <property type="project" value="UniProtKB-SubCell"/>
</dbReference>
<evidence type="ECO:0000256" key="1">
    <source>
        <dbReference type="ARBA" id="ARBA00004413"/>
    </source>
</evidence>
<dbReference type="GO" id="GO:0044781">
    <property type="term" value="P:bacterial-type flagellum organization"/>
    <property type="evidence" value="ECO:0007669"/>
    <property type="project" value="UniProtKB-KW"/>
</dbReference>
<comment type="similarity">
    <text evidence="2">Belongs to the FliJ family.</text>
</comment>
<reference evidence="11 12" key="1">
    <citation type="submission" date="2017-10" db="EMBL/GenBank/DDBJ databases">
        <title>Sequencing the genomes of 1000 actinobacteria strains.</title>
        <authorList>
            <person name="Klenk H.-P."/>
        </authorList>
    </citation>
    <scope>NUCLEOTIDE SEQUENCE [LARGE SCALE GENOMIC DNA]</scope>
    <source>
        <strain evidence="11 12">DSM 21574</strain>
    </source>
</reference>
<evidence type="ECO:0000256" key="6">
    <source>
        <dbReference type="ARBA" id="ARBA00022500"/>
    </source>
</evidence>
<evidence type="ECO:0000256" key="10">
    <source>
        <dbReference type="ARBA" id="ARBA00023225"/>
    </source>
</evidence>
<dbReference type="GO" id="GO:0009288">
    <property type="term" value="C:bacterial-type flagellum"/>
    <property type="evidence" value="ECO:0007669"/>
    <property type="project" value="InterPro"/>
</dbReference>
<comment type="subcellular location">
    <subcellularLocation>
        <location evidence="1">Cell membrane</location>
        <topology evidence="1">Peripheral membrane protein</topology>
        <orientation evidence="1">Cytoplasmic side</orientation>
    </subcellularLocation>
</comment>
<dbReference type="RefSeq" id="WP_098458472.1">
    <property type="nucleotide sequence ID" value="NZ_PDJH01000001.1"/>
</dbReference>
<evidence type="ECO:0000313" key="12">
    <source>
        <dbReference type="Proteomes" id="UP000221394"/>
    </source>
</evidence>
<evidence type="ECO:0000256" key="2">
    <source>
        <dbReference type="ARBA" id="ARBA00010004"/>
    </source>
</evidence>
<dbReference type="GO" id="GO:0015031">
    <property type="term" value="P:protein transport"/>
    <property type="evidence" value="ECO:0007669"/>
    <property type="project" value="UniProtKB-KW"/>
</dbReference>
<sequence length="151" mass="16359">MADKFRLAGLLRFRKLQEDQAAAELGRANGETARARMHARKAAEALGSHKLPDAVDVTAWQAALAGRAALRTDVDVATALVARAARTAQEREAEWKAARARSLPLEKLEERHAERVAQAELAADQVVIDEAASRVRAPEDVAASTTGEEER</sequence>
<dbReference type="Pfam" id="PF02050">
    <property type="entry name" value="FliJ"/>
    <property type="match status" value="1"/>
</dbReference>
<evidence type="ECO:0000256" key="4">
    <source>
        <dbReference type="ARBA" id="ARBA00022448"/>
    </source>
</evidence>
<evidence type="ECO:0000313" key="11">
    <source>
        <dbReference type="EMBL" id="PFG37419.1"/>
    </source>
</evidence>
<keyword evidence="12" id="KW-1185">Reference proteome</keyword>
<keyword evidence="11" id="KW-0966">Cell projection</keyword>
<dbReference type="InterPro" id="IPR012823">
    <property type="entry name" value="Flagell_FliJ"/>
</dbReference>